<proteinExistence type="predicted"/>
<gene>
    <name evidence="2" type="ORF">E2986_02615</name>
</gene>
<feature type="region of interest" description="Disordered" evidence="1">
    <location>
        <begin position="217"/>
        <end position="256"/>
    </location>
</feature>
<protein>
    <submittedName>
        <fullName evidence="2">Uncharacterized protein</fullName>
    </submittedName>
</protein>
<dbReference type="EMBL" id="WNWW01000912">
    <property type="protein sequence ID" value="KAF3420837.1"/>
    <property type="molecule type" value="Genomic_DNA"/>
</dbReference>
<feature type="compositionally biased region" description="Basic and acidic residues" evidence="1">
    <location>
        <begin position="273"/>
        <end position="340"/>
    </location>
</feature>
<keyword evidence="3" id="KW-1185">Reference proteome</keyword>
<evidence type="ECO:0000256" key="1">
    <source>
        <dbReference type="SAM" id="MobiDB-lite"/>
    </source>
</evidence>
<evidence type="ECO:0000313" key="3">
    <source>
        <dbReference type="Proteomes" id="UP000655588"/>
    </source>
</evidence>
<feature type="compositionally biased region" description="Basic residues" evidence="1">
    <location>
        <begin position="231"/>
        <end position="245"/>
    </location>
</feature>
<feature type="region of interest" description="Disordered" evidence="1">
    <location>
        <begin position="21"/>
        <end position="42"/>
    </location>
</feature>
<feature type="region of interest" description="Disordered" evidence="1">
    <location>
        <begin position="271"/>
        <end position="340"/>
    </location>
</feature>
<feature type="compositionally biased region" description="Acidic residues" evidence="1">
    <location>
        <begin position="217"/>
        <end position="227"/>
    </location>
</feature>
<comment type="caution">
    <text evidence="2">The sequence shown here is derived from an EMBL/GenBank/DDBJ whole genome shotgun (WGS) entry which is preliminary data.</text>
</comment>
<organism evidence="2 3">
    <name type="scientific">Frieseomelitta varia</name>
    <dbReference type="NCBI Taxonomy" id="561572"/>
    <lineage>
        <taxon>Eukaryota</taxon>
        <taxon>Metazoa</taxon>
        <taxon>Ecdysozoa</taxon>
        <taxon>Arthropoda</taxon>
        <taxon>Hexapoda</taxon>
        <taxon>Insecta</taxon>
        <taxon>Pterygota</taxon>
        <taxon>Neoptera</taxon>
        <taxon>Endopterygota</taxon>
        <taxon>Hymenoptera</taxon>
        <taxon>Apocrita</taxon>
        <taxon>Aculeata</taxon>
        <taxon>Apoidea</taxon>
        <taxon>Anthophila</taxon>
        <taxon>Apidae</taxon>
        <taxon>Frieseomelitta</taxon>
    </lineage>
</organism>
<reference evidence="2" key="1">
    <citation type="submission" date="2019-11" db="EMBL/GenBank/DDBJ databases">
        <title>The nuclear and mitochondrial genomes of Frieseomelitta varia - a highly eusocial stingless bee (Meliponini) with a permanently sterile worker caste.</title>
        <authorList>
            <person name="Freitas F.C.P."/>
            <person name="Lourenco A.P."/>
            <person name="Nunes F.M.F."/>
            <person name="Paschoal A.R."/>
            <person name="Abreu F.C.P."/>
            <person name="Barbin F.O."/>
            <person name="Bataglia L."/>
            <person name="Cardoso-Junior C.A.M."/>
            <person name="Cervoni M.S."/>
            <person name="Silva S.R."/>
            <person name="Dalarmi F."/>
            <person name="Del Lama M.A."/>
            <person name="Depintor T.S."/>
            <person name="Ferreira K.M."/>
            <person name="Goria P.S."/>
            <person name="Jaskot M.C."/>
            <person name="Lago D.C."/>
            <person name="Luna-Lucena D."/>
            <person name="Moda L.M."/>
            <person name="Nascimento L."/>
            <person name="Pedrino M."/>
            <person name="Rabico F.O."/>
            <person name="Sanches F.C."/>
            <person name="Santos D.E."/>
            <person name="Santos C.G."/>
            <person name="Vieira J."/>
            <person name="Lopes T.F."/>
            <person name="Barchuk A.R."/>
            <person name="Hartfelder K."/>
            <person name="Simoes Z.L.P."/>
            <person name="Bitondi M.M.G."/>
            <person name="Pinheiro D.G."/>
        </authorList>
    </citation>
    <scope>NUCLEOTIDE SEQUENCE</scope>
    <source>
        <strain evidence="2">USP_RPSP 00005682</strain>
        <tissue evidence="2">Whole individual</tissue>
    </source>
</reference>
<accession>A0A833W1C6</accession>
<name>A0A833W1C6_9HYME</name>
<evidence type="ECO:0000313" key="2">
    <source>
        <dbReference type="EMBL" id="KAF3420837.1"/>
    </source>
</evidence>
<dbReference type="AlphaFoldDB" id="A0A833W1C6"/>
<sequence length="388" mass="46058">MENSERRILSDEEANKMLNEILEEDKKENLNSDNNDGNEDDESECIACAKENPATKKFQLLIPDLLLEYSTKITTIIMLFILIKLFSHWLQKICECMHFAENSSRFSLRVMEAMRLLQLKEDRLLPTSTVENIVDYIQTNYRDDGDLYAQVRTALKQVCSQGFVMKLLENEYHLIGPNAISMNQTTCARGRRDCTMSSPVRTPKRRRKRIDKGDYCECETTTDEEPEPTSKSRKVSINKTKRGSRRQHEEREEIPECSCNERVDEDECVCEDQVQRSTKDDSRVQEERETLQENSDRRTNEERQTRITRDSLVESRREETDRERRRTVETDDRVTMENDRLNMDDIYNELRDRMTPSEAKKREKELKAWLKRCQEECKRQEKRRGRHN</sequence>
<dbReference type="Proteomes" id="UP000655588">
    <property type="component" value="Unassembled WGS sequence"/>
</dbReference>